<dbReference type="EMBL" id="RBIL01000001">
    <property type="protein sequence ID" value="RKQ93857.1"/>
    <property type="molecule type" value="Genomic_DNA"/>
</dbReference>
<dbReference type="Proteomes" id="UP000278962">
    <property type="component" value="Unassembled WGS sequence"/>
</dbReference>
<sequence>MAQAPAPDKSGGAVYQAPTPVPTPPPAPTDIVVPGAVAQLLPDGTAAAPADAPPQVQQAIFAANKLQAKPYIYGGGHAKVEDKGYDCSGTVSYALLGGGEPLGLESPLDSGSFMKWGEAGEGQWITIYTNPGHAYAVIAGLRLDTSIGSSPRGADRKLAAQHKKAMEKGPRWRPWERSSRGFKKRHPVGF</sequence>
<dbReference type="Gene3D" id="3.90.1720.10">
    <property type="entry name" value="endopeptidase domain like (from Nostoc punctiforme)"/>
    <property type="match status" value="1"/>
</dbReference>
<evidence type="ECO:0000313" key="3">
    <source>
        <dbReference type="Proteomes" id="UP000278962"/>
    </source>
</evidence>
<proteinExistence type="predicted"/>
<evidence type="ECO:0008006" key="4">
    <source>
        <dbReference type="Google" id="ProtNLM"/>
    </source>
</evidence>
<protein>
    <recommendedName>
        <fullName evidence="4">NlpC/P60 family protein</fullName>
    </recommendedName>
</protein>
<organism evidence="2 3">
    <name type="scientific">Solirubrobacter pauli</name>
    <dbReference type="NCBI Taxonomy" id="166793"/>
    <lineage>
        <taxon>Bacteria</taxon>
        <taxon>Bacillati</taxon>
        <taxon>Actinomycetota</taxon>
        <taxon>Thermoleophilia</taxon>
        <taxon>Solirubrobacterales</taxon>
        <taxon>Solirubrobacteraceae</taxon>
        <taxon>Solirubrobacter</taxon>
    </lineage>
</organism>
<evidence type="ECO:0000313" key="2">
    <source>
        <dbReference type="EMBL" id="RKQ93857.1"/>
    </source>
</evidence>
<dbReference type="AlphaFoldDB" id="A0A660LFF4"/>
<feature type="compositionally biased region" description="Basic and acidic residues" evidence="1">
    <location>
        <begin position="153"/>
        <end position="179"/>
    </location>
</feature>
<feature type="region of interest" description="Disordered" evidence="1">
    <location>
        <begin position="1"/>
        <end position="25"/>
    </location>
</feature>
<dbReference type="SUPFAM" id="SSF54001">
    <property type="entry name" value="Cysteine proteinases"/>
    <property type="match status" value="1"/>
</dbReference>
<accession>A0A660LFF4</accession>
<keyword evidence="3" id="KW-1185">Reference proteome</keyword>
<feature type="compositionally biased region" description="Basic residues" evidence="1">
    <location>
        <begin position="180"/>
        <end position="190"/>
    </location>
</feature>
<feature type="region of interest" description="Disordered" evidence="1">
    <location>
        <begin position="150"/>
        <end position="190"/>
    </location>
</feature>
<dbReference type="InterPro" id="IPR038765">
    <property type="entry name" value="Papain-like_cys_pep_sf"/>
</dbReference>
<gene>
    <name evidence="2" type="ORF">C8N24_3732</name>
</gene>
<name>A0A660LFF4_9ACTN</name>
<comment type="caution">
    <text evidence="2">The sequence shown here is derived from an EMBL/GenBank/DDBJ whole genome shotgun (WGS) entry which is preliminary data.</text>
</comment>
<evidence type="ECO:0000256" key="1">
    <source>
        <dbReference type="SAM" id="MobiDB-lite"/>
    </source>
</evidence>
<reference evidence="2 3" key="1">
    <citation type="submission" date="2018-10" db="EMBL/GenBank/DDBJ databases">
        <title>Genomic Encyclopedia of Archaeal and Bacterial Type Strains, Phase II (KMG-II): from individual species to whole genera.</title>
        <authorList>
            <person name="Goeker M."/>
        </authorList>
    </citation>
    <scope>NUCLEOTIDE SEQUENCE [LARGE SCALE GENOMIC DNA]</scope>
    <source>
        <strain evidence="2 3">DSM 14954</strain>
    </source>
</reference>